<sequence length="59" mass="6446">MPTERKQWTAPSRKAVEASSFQKAVDITLFDIISNGAPFVNYPFPSVGISKGFLRDGDG</sequence>
<evidence type="ECO:0000313" key="2">
    <source>
        <dbReference type="Proteomes" id="UP000054843"/>
    </source>
</evidence>
<gene>
    <name evidence="1" type="ORF">T10_8185</name>
</gene>
<dbReference type="AlphaFoldDB" id="A0A0V1MT22"/>
<proteinExistence type="predicted"/>
<comment type="caution">
    <text evidence="1">The sequence shown here is derived from an EMBL/GenBank/DDBJ whole genome shotgun (WGS) entry which is preliminary data.</text>
</comment>
<dbReference type="EMBL" id="JYDO01000046">
    <property type="protein sequence ID" value="KRZ74767.1"/>
    <property type="molecule type" value="Genomic_DNA"/>
</dbReference>
<name>A0A0V1MT22_9BILA</name>
<organism evidence="1 2">
    <name type="scientific">Trichinella papuae</name>
    <dbReference type="NCBI Taxonomy" id="268474"/>
    <lineage>
        <taxon>Eukaryota</taxon>
        <taxon>Metazoa</taxon>
        <taxon>Ecdysozoa</taxon>
        <taxon>Nematoda</taxon>
        <taxon>Enoplea</taxon>
        <taxon>Dorylaimia</taxon>
        <taxon>Trichinellida</taxon>
        <taxon>Trichinellidae</taxon>
        <taxon>Trichinella</taxon>
    </lineage>
</organism>
<dbReference type="OrthoDB" id="10388358at2759"/>
<dbReference type="Proteomes" id="UP000054843">
    <property type="component" value="Unassembled WGS sequence"/>
</dbReference>
<evidence type="ECO:0000313" key="1">
    <source>
        <dbReference type="EMBL" id="KRZ74767.1"/>
    </source>
</evidence>
<accession>A0A0V1MT22</accession>
<reference evidence="1 2" key="1">
    <citation type="submission" date="2015-01" db="EMBL/GenBank/DDBJ databases">
        <title>Evolution of Trichinella species and genotypes.</title>
        <authorList>
            <person name="Korhonen P.K."/>
            <person name="Edoardo P."/>
            <person name="Giuseppe L.R."/>
            <person name="Gasser R.B."/>
        </authorList>
    </citation>
    <scope>NUCLEOTIDE SEQUENCE [LARGE SCALE GENOMIC DNA]</scope>
    <source>
        <strain evidence="1">ISS1980</strain>
    </source>
</reference>
<protein>
    <submittedName>
        <fullName evidence="1">Uncharacterized protein</fullName>
    </submittedName>
</protein>
<keyword evidence="2" id="KW-1185">Reference proteome</keyword>